<accession>A0A1M6G632</accession>
<gene>
    <name evidence="1" type="ORF">SAMN02745165_01425</name>
</gene>
<reference evidence="1 2" key="1">
    <citation type="submission" date="2016-11" db="EMBL/GenBank/DDBJ databases">
        <authorList>
            <person name="Jaros S."/>
            <person name="Januszkiewicz K."/>
            <person name="Wedrychowicz H."/>
        </authorList>
    </citation>
    <scope>NUCLEOTIDE SEQUENCE [LARGE SCALE GENOMIC DNA]</scope>
    <source>
        <strain evidence="1 2">DSM 5091</strain>
    </source>
</reference>
<proteinExistence type="predicted"/>
<protein>
    <submittedName>
        <fullName evidence="1">Uncharacterized protein</fullName>
    </submittedName>
</protein>
<sequence>MSRWPAALRLKTRKILDGIDPFPGAGILRMKNISNFSAYLKQADLRNGQIILYDSETQLATNYRTAGEMFDAGWIADLTENAQFRLLSRTDEMAESSAPTGAAMTLTSHKEFSEASRVVSLMPRQAEDRA</sequence>
<evidence type="ECO:0000313" key="1">
    <source>
        <dbReference type="EMBL" id="SHJ05399.1"/>
    </source>
</evidence>
<keyword evidence="2" id="KW-1185">Reference proteome</keyword>
<dbReference type="EMBL" id="FQZT01000004">
    <property type="protein sequence ID" value="SHJ05399.1"/>
    <property type="molecule type" value="Genomic_DNA"/>
</dbReference>
<dbReference type="RefSeq" id="WP_072907242.1">
    <property type="nucleotide sequence ID" value="NZ_FQZT01000004.1"/>
</dbReference>
<dbReference type="STRING" id="1122189.SAMN02745165_01425"/>
<dbReference type="AlphaFoldDB" id="A0A1M6G632"/>
<name>A0A1M6G632_MALRU</name>
<organism evidence="1 2">
    <name type="scientific">Malonomonas rubra DSM 5091</name>
    <dbReference type="NCBI Taxonomy" id="1122189"/>
    <lineage>
        <taxon>Bacteria</taxon>
        <taxon>Pseudomonadati</taxon>
        <taxon>Thermodesulfobacteriota</taxon>
        <taxon>Desulfuromonadia</taxon>
        <taxon>Desulfuromonadales</taxon>
        <taxon>Geopsychrobacteraceae</taxon>
        <taxon>Malonomonas</taxon>
    </lineage>
</organism>
<dbReference type="Proteomes" id="UP000184171">
    <property type="component" value="Unassembled WGS sequence"/>
</dbReference>
<evidence type="ECO:0000313" key="2">
    <source>
        <dbReference type="Proteomes" id="UP000184171"/>
    </source>
</evidence>